<protein>
    <submittedName>
        <fullName evidence="1">Uncharacterized protein</fullName>
    </submittedName>
</protein>
<organism evidence="1 2">
    <name type="scientific">Azotobacter vinelandii (strain DJ / ATCC BAA-1303)</name>
    <dbReference type="NCBI Taxonomy" id="322710"/>
    <lineage>
        <taxon>Bacteria</taxon>
        <taxon>Pseudomonadati</taxon>
        <taxon>Pseudomonadota</taxon>
        <taxon>Gammaproteobacteria</taxon>
        <taxon>Pseudomonadales</taxon>
        <taxon>Pseudomonadaceae</taxon>
        <taxon>Azotobacter</taxon>
    </lineage>
</organism>
<dbReference type="HOGENOM" id="CLU_1874437_0_0_6"/>
<dbReference type="KEGG" id="avn:Avin_49170"/>
<dbReference type="Proteomes" id="UP000002424">
    <property type="component" value="Chromosome"/>
</dbReference>
<dbReference type="EnsemblBacteria" id="ACO81016">
    <property type="protein sequence ID" value="ACO81016"/>
    <property type="gene ID" value="Avin_49170"/>
</dbReference>
<dbReference type="eggNOG" id="ENOG50330RY">
    <property type="taxonomic scope" value="Bacteria"/>
</dbReference>
<dbReference type="EMBL" id="CP001157">
    <property type="protein sequence ID" value="ACO81016.1"/>
    <property type="molecule type" value="Genomic_DNA"/>
</dbReference>
<name>C1DKB1_AZOVD</name>
<reference evidence="1 2" key="1">
    <citation type="journal article" date="2009" name="J. Bacteriol.">
        <title>Genome sequence of Azotobacter vinelandii, an obligate aerobe specialized to support diverse anaerobic metabolic processes.</title>
        <authorList>
            <person name="Setubal J.C."/>
            <person name="dos Santos P."/>
            <person name="Goldman B.S."/>
            <person name="Ertesvag H."/>
            <person name="Espin G."/>
            <person name="Rubio L.M."/>
            <person name="Valla S."/>
            <person name="Almeida N.F."/>
            <person name="Balasubramanian D."/>
            <person name="Cromes L."/>
            <person name="Curatti L."/>
            <person name="Du Z."/>
            <person name="Godsy E."/>
            <person name="Goodner B."/>
            <person name="Hellner-Burris K."/>
            <person name="Hernandez J.A."/>
            <person name="Houmiel K."/>
            <person name="Imperial J."/>
            <person name="Kennedy C."/>
            <person name="Larson T.J."/>
            <person name="Latreille P."/>
            <person name="Ligon L.S."/>
            <person name="Lu J."/>
            <person name="Maerk M."/>
            <person name="Miller N.M."/>
            <person name="Norton S."/>
            <person name="O'Carroll I.P."/>
            <person name="Paulsen I."/>
            <person name="Raulfs E.C."/>
            <person name="Roemer R."/>
            <person name="Rosser J."/>
            <person name="Segura D."/>
            <person name="Slater S."/>
            <person name="Stricklin S.L."/>
            <person name="Studholme D.J."/>
            <person name="Sun J."/>
            <person name="Viana C.J."/>
            <person name="Wallin E."/>
            <person name="Wang B."/>
            <person name="Wheeler C."/>
            <person name="Zhu H."/>
            <person name="Dean D.R."/>
            <person name="Dixon R."/>
            <person name="Wood D."/>
        </authorList>
    </citation>
    <scope>NUCLEOTIDE SEQUENCE [LARGE SCALE GENOMIC DNA]</scope>
    <source>
        <strain evidence="2">DJ / ATCC BAA-1303</strain>
    </source>
</reference>
<sequence>MFPWLWFWMPRIYFPLSGGVTQRIDPDINWFFDAIQPGAGIAQVEKEIFENYSYGRQLGIIIEALLYSLNRENPEFSNLREAVGKLEKLYSKTERIKQVNAENISENAIQLMKRLREMNPAEFDRAILEIGLISRVVPRKLGE</sequence>
<gene>
    <name evidence="1" type="ordered locus">Avin_49170</name>
</gene>
<accession>C1DKB1</accession>
<keyword evidence="2" id="KW-1185">Reference proteome</keyword>
<evidence type="ECO:0000313" key="2">
    <source>
        <dbReference type="Proteomes" id="UP000002424"/>
    </source>
</evidence>
<proteinExistence type="predicted"/>
<dbReference type="OrthoDB" id="8451820at2"/>
<evidence type="ECO:0000313" key="1">
    <source>
        <dbReference type="EMBL" id="ACO81016.1"/>
    </source>
</evidence>
<dbReference type="AlphaFoldDB" id="C1DKB1"/>